<dbReference type="Gene3D" id="2.10.25.10">
    <property type="entry name" value="Laminin"/>
    <property type="match status" value="6"/>
</dbReference>
<evidence type="ECO:0000256" key="7">
    <source>
        <dbReference type="SAM" id="MobiDB-lite"/>
    </source>
</evidence>
<keyword evidence="5" id="KW-0325">Glycoprotein</keyword>
<accession>A0A8T2N809</accession>
<feature type="disulfide bond" evidence="6">
    <location>
        <begin position="147"/>
        <end position="164"/>
    </location>
</feature>
<dbReference type="GO" id="GO:0016020">
    <property type="term" value="C:membrane"/>
    <property type="evidence" value="ECO:0007669"/>
    <property type="project" value="UniProtKB-ARBA"/>
</dbReference>
<dbReference type="PROSITE" id="PS00022">
    <property type="entry name" value="EGF_1"/>
    <property type="match status" value="6"/>
</dbReference>
<feature type="domain" description="EGF-like" evidence="9">
    <location>
        <begin position="218"/>
        <end position="254"/>
    </location>
</feature>
<dbReference type="GO" id="GO:1901222">
    <property type="term" value="P:regulation of non-canonical NF-kappaB signal transduction"/>
    <property type="evidence" value="ECO:0007669"/>
    <property type="project" value="UniProtKB-ARBA"/>
</dbReference>
<keyword evidence="8" id="KW-1133">Transmembrane helix</keyword>
<dbReference type="GO" id="GO:0048646">
    <property type="term" value="P:anatomical structure formation involved in morphogenesis"/>
    <property type="evidence" value="ECO:0007669"/>
    <property type="project" value="UniProtKB-ARBA"/>
</dbReference>
<organism evidence="10 11">
    <name type="scientific">Albula glossodonta</name>
    <name type="common">roundjaw bonefish</name>
    <dbReference type="NCBI Taxonomy" id="121402"/>
    <lineage>
        <taxon>Eukaryota</taxon>
        <taxon>Metazoa</taxon>
        <taxon>Chordata</taxon>
        <taxon>Craniata</taxon>
        <taxon>Vertebrata</taxon>
        <taxon>Euteleostomi</taxon>
        <taxon>Actinopterygii</taxon>
        <taxon>Neopterygii</taxon>
        <taxon>Teleostei</taxon>
        <taxon>Albuliformes</taxon>
        <taxon>Albulidae</taxon>
        <taxon>Albula</taxon>
    </lineage>
</organism>
<dbReference type="PANTHER" id="PTHR24049">
    <property type="entry name" value="CRUMBS FAMILY MEMBER"/>
    <property type="match status" value="1"/>
</dbReference>
<dbReference type="OrthoDB" id="283575at2759"/>
<feature type="domain" description="EGF-like" evidence="9">
    <location>
        <begin position="256"/>
        <end position="296"/>
    </location>
</feature>
<feature type="disulfide bond" evidence="6">
    <location>
        <begin position="126"/>
        <end position="135"/>
    </location>
</feature>
<proteinExistence type="predicted"/>
<dbReference type="PROSITE" id="PS01186">
    <property type="entry name" value="EGF_2"/>
    <property type="match status" value="5"/>
</dbReference>
<dbReference type="InterPro" id="IPR013032">
    <property type="entry name" value="EGF-like_CS"/>
</dbReference>
<dbReference type="GO" id="GO:0019904">
    <property type="term" value="F:protein domain specific binding"/>
    <property type="evidence" value="ECO:0007669"/>
    <property type="project" value="UniProtKB-ARBA"/>
</dbReference>
<keyword evidence="2" id="KW-0732">Signal</keyword>
<evidence type="ECO:0000256" key="3">
    <source>
        <dbReference type="ARBA" id="ARBA00022737"/>
    </source>
</evidence>
<dbReference type="GO" id="GO:0045597">
    <property type="term" value="P:positive regulation of cell differentiation"/>
    <property type="evidence" value="ECO:0007669"/>
    <property type="project" value="UniProtKB-ARBA"/>
</dbReference>
<evidence type="ECO:0000256" key="5">
    <source>
        <dbReference type="ARBA" id="ARBA00023180"/>
    </source>
</evidence>
<name>A0A8T2N809_9TELE</name>
<comment type="caution">
    <text evidence="6">Lacks conserved residue(s) required for the propagation of feature annotation.</text>
</comment>
<dbReference type="InterPro" id="IPR000152">
    <property type="entry name" value="EGF-type_Asp/Asn_hydroxyl_site"/>
</dbReference>
<dbReference type="InterPro" id="IPR018097">
    <property type="entry name" value="EGF_Ca-bd_CS"/>
</dbReference>
<keyword evidence="8" id="KW-0812">Transmembrane</keyword>
<feature type="domain" description="EGF-like" evidence="9">
    <location>
        <begin position="138"/>
        <end position="176"/>
    </location>
</feature>
<dbReference type="AlphaFoldDB" id="A0A8T2N809"/>
<keyword evidence="11" id="KW-1185">Reference proteome</keyword>
<dbReference type="InterPro" id="IPR051022">
    <property type="entry name" value="Notch_Cell-Fate_Det"/>
</dbReference>
<feature type="transmembrane region" description="Helical" evidence="8">
    <location>
        <begin position="320"/>
        <end position="343"/>
    </location>
</feature>
<dbReference type="EMBL" id="JAFBMS010000102">
    <property type="protein sequence ID" value="KAG9336493.1"/>
    <property type="molecule type" value="Genomic_DNA"/>
</dbReference>
<dbReference type="SUPFAM" id="SSF57196">
    <property type="entry name" value="EGF/Laminin"/>
    <property type="match status" value="3"/>
</dbReference>
<evidence type="ECO:0000256" key="4">
    <source>
        <dbReference type="ARBA" id="ARBA00023157"/>
    </source>
</evidence>
<evidence type="ECO:0000256" key="1">
    <source>
        <dbReference type="ARBA" id="ARBA00022536"/>
    </source>
</evidence>
<dbReference type="PRINTS" id="PR00010">
    <property type="entry name" value="EGFBLOOD"/>
</dbReference>
<dbReference type="PANTHER" id="PTHR24049:SF30">
    <property type="match status" value="1"/>
</dbReference>
<comment type="caution">
    <text evidence="10">The sequence shown here is derived from an EMBL/GenBank/DDBJ whole genome shotgun (WGS) entry which is preliminary data.</text>
</comment>
<feature type="disulfide bond" evidence="6">
    <location>
        <begin position="206"/>
        <end position="215"/>
    </location>
</feature>
<gene>
    <name evidence="10" type="ORF">JZ751_002840</name>
</gene>
<dbReference type="InterPro" id="IPR001881">
    <property type="entry name" value="EGF-like_Ca-bd_dom"/>
</dbReference>
<feature type="disulfide bond" evidence="6">
    <location>
        <begin position="187"/>
        <end position="204"/>
    </location>
</feature>
<evidence type="ECO:0000256" key="6">
    <source>
        <dbReference type="PROSITE-ProRule" id="PRU00076"/>
    </source>
</evidence>
<dbReference type="PROSITE" id="PS00010">
    <property type="entry name" value="ASX_HYDROXYL"/>
    <property type="match status" value="2"/>
</dbReference>
<dbReference type="GO" id="GO:0051240">
    <property type="term" value="P:positive regulation of multicellular organismal process"/>
    <property type="evidence" value="ECO:0007669"/>
    <property type="project" value="UniProtKB-ARBA"/>
</dbReference>
<evidence type="ECO:0000256" key="8">
    <source>
        <dbReference type="SAM" id="Phobius"/>
    </source>
</evidence>
<dbReference type="GO" id="GO:0003008">
    <property type="term" value="P:system process"/>
    <property type="evidence" value="ECO:0007669"/>
    <property type="project" value="UniProtKB-ARBA"/>
</dbReference>
<dbReference type="SMART" id="SM00179">
    <property type="entry name" value="EGF_CA"/>
    <property type="match status" value="5"/>
</dbReference>
<dbReference type="PROSITE" id="PS50026">
    <property type="entry name" value="EGF_3"/>
    <property type="match status" value="5"/>
</dbReference>
<evidence type="ECO:0000313" key="11">
    <source>
        <dbReference type="Proteomes" id="UP000824540"/>
    </source>
</evidence>
<dbReference type="Pfam" id="PF12661">
    <property type="entry name" value="hEGF"/>
    <property type="match status" value="1"/>
</dbReference>
<dbReference type="GO" id="GO:0060218">
    <property type="term" value="P:hematopoietic stem cell differentiation"/>
    <property type="evidence" value="ECO:0007669"/>
    <property type="project" value="UniProtKB-ARBA"/>
</dbReference>
<dbReference type="CDD" id="cd00054">
    <property type="entry name" value="EGF_CA"/>
    <property type="match status" value="5"/>
</dbReference>
<dbReference type="SUPFAM" id="SSF57184">
    <property type="entry name" value="Growth factor receptor domain"/>
    <property type="match status" value="1"/>
</dbReference>
<feature type="disulfide bond" evidence="6">
    <location>
        <begin position="244"/>
        <end position="253"/>
    </location>
</feature>
<keyword evidence="8" id="KW-0472">Membrane</keyword>
<reference evidence="10" key="1">
    <citation type="thesis" date="2021" institute="BYU ScholarsArchive" country="Provo, UT, USA">
        <title>Applications of and Algorithms for Genome Assembly and Genomic Analyses with an Emphasis on Marine Teleosts.</title>
        <authorList>
            <person name="Pickett B.D."/>
        </authorList>
    </citation>
    <scope>NUCLEOTIDE SEQUENCE</scope>
    <source>
        <strain evidence="10">HI-2016</strain>
    </source>
</reference>
<dbReference type="GO" id="GO:0009952">
    <property type="term" value="P:anterior/posterior pattern specification"/>
    <property type="evidence" value="ECO:0007669"/>
    <property type="project" value="UniProtKB-ARBA"/>
</dbReference>
<dbReference type="GO" id="GO:0048731">
    <property type="term" value="P:system development"/>
    <property type="evidence" value="ECO:0007669"/>
    <property type="project" value="UniProtKB-ARBA"/>
</dbReference>
<dbReference type="FunFam" id="2.10.25.10:FF:000012">
    <property type="entry name" value="Delta-like protein"/>
    <property type="match status" value="2"/>
</dbReference>
<dbReference type="PROSITE" id="PS01187">
    <property type="entry name" value="EGF_CA"/>
    <property type="match status" value="1"/>
</dbReference>
<keyword evidence="4 6" id="KW-1015">Disulfide bond</keyword>
<feature type="disulfide bond" evidence="6">
    <location>
        <begin position="286"/>
        <end position="295"/>
    </location>
</feature>
<keyword evidence="1 6" id="KW-0245">EGF-like domain</keyword>
<dbReference type="InterPro" id="IPR000742">
    <property type="entry name" value="EGF"/>
</dbReference>
<dbReference type="FunFam" id="2.10.25.10:FF:000122">
    <property type="entry name" value="Protein crumbs homolog 2"/>
    <property type="match status" value="1"/>
</dbReference>
<dbReference type="GO" id="GO:0035282">
    <property type="term" value="P:segmentation"/>
    <property type="evidence" value="ECO:0007669"/>
    <property type="project" value="UniProtKB-ARBA"/>
</dbReference>
<keyword evidence="3" id="KW-0677">Repeat</keyword>
<dbReference type="InterPro" id="IPR009030">
    <property type="entry name" value="Growth_fac_rcpt_cys_sf"/>
</dbReference>
<feature type="region of interest" description="Disordered" evidence="7">
    <location>
        <begin position="351"/>
        <end position="374"/>
    </location>
</feature>
<dbReference type="SMART" id="SM00181">
    <property type="entry name" value="EGF"/>
    <property type="match status" value="6"/>
</dbReference>
<evidence type="ECO:0000256" key="2">
    <source>
        <dbReference type="ARBA" id="ARBA00022729"/>
    </source>
</evidence>
<dbReference type="FunFam" id="2.10.25.10:FF:000472">
    <property type="entry name" value="Uncharacterized protein, isoform A"/>
    <property type="match status" value="1"/>
</dbReference>
<dbReference type="FunFam" id="2.10.25.10:FF:000004">
    <property type="entry name" value="Neurogenic locus notch 1"/>
    <property type="match status" value="1"/>
</dbReference>
<feature type="disulfide bond" evidence="6">
    <location>
        <begin position="166"/>
        <end position="175"/>
    </location>
</feature>
<evidence type="ECO:0000313" key="10">
    <source>
        <dbReference type="EMBL" id="KAG9336493.1"/>
    </source>
</evidence>
<feature type="domain" description="EGF-like" evidence="9">
    <location>
        <begin position="178"/>
        <end position="216"/>
    </location>
</feature>
<dbReference type="Proteomes" id="UP000824540">
    <property type="component" value="Unassembled WGS sequence"/>
</dbReference>
<sequence length="438" mass="47656">MGTYPVSLAGRENTAKNQSALKGAAKEMEIVPSQESVCVGKAGRVFSVMSARDILPVNMAPANSLGSATAKKDGEDSSVTKGSYTCACRPGFTGVDCELEVKECDSKPCRNGGICMDLENGYQCMCPPRFEGPHCEHSLQTCADSPCFHNGKCREKDNGRSYICECPPGFTGLNCERKVDKCTSLPCANGGRCILHANGNLRICRCRSGFTGQHCEININECAHNPCSNGGTCLDRINDFTCICPPGFTGRKCDVALDDCTSQPCLHGGTCSAGGRDTVQSFSCACPVPYTGPQCQFYNVPLPVTPSPTSGGEPGESYQWAAVSLGVGLVALVVLLCMVATVLRHIQRQRSQEEQDSETMNNLSEFQKDNLIPTSQLKNTNKKVDLEVDCALEKTNYKHNNYHLDYKSSKEYKDDPSQDDKNCEKCLEEKIPLSRMYR</sequence>
<dbReference type="Pfam" id="PF00008">
    <property type="entry name" value="EGF"/>
    <property type="match status" value="4"/>
</dbReference>
<evidence type="ECO:0000259" key="9">
    <source>
        <dbReference type="PROSITE" id="PS50026"/>
    </source>
</evidence>
<protein>
    <recommendedName>
        <fullName evidence="9">EGF-like domain-containing protein</fullName>
    </recommendedName>
</protein>
<feature type="domain" description="EGF-like" evidence="9">
    <location>
        <begin position="100"/>
        <end position="136"/>
    </location>
</feature>
<dbReference type="GO" id="GO:0005509">
    <property type="term" value="F:calcium ion binding"/>
    <property type="evidence" value="ECO:0007669"/>
    <property type="project" value="InterPro"/>
</dbReference>